<evidence type="ECO:0000256" key="1">
    <source>
        <dbReference type="ARBA" id="ARBA00004141"/>
    </source>
</evidence>
<dbReference type="InterPro" id="IPR052337">
    <property type="entry name" value="SAT4-like"/>
</dbReference>
<keyword evidence="3 6" id="KW-1133">Transmembrane helix</keyword>
<comment type="caution">
    <text evidence="8">The sequence shown here is derived from an EMBL/GenBank/DDBJ whole genome shotgun (WGS) entry which is preliminary data.</text>
</comment>
<proteinExistence type="inferred from homology"/>
<evidence type="ECO:0000313" key="9">
    <source>
        <dbReference type="Proteomes" id="UP000243081"/>
    </source>
</evidence>
<evidence type="ECO:0000256" key="5">
    <source>
        <dbReference type="ARBA" id="ARBA00038359"/>
    </source>
</evidence>
<comment type="similarity">
    <text evidence="5">Belongs to the SAT4 family.</text>
</comment>
<dbReference type="OrthoDB" id="4869838at2759"/>
<dbReference type="Proteomes" id="UP000243081">
    <property type="component" value="Unassembled WGS sequence"/>
</dbReference>
<evidence type="ECO:0000256" key="4">
    <source>
        <dbReference type="ARBA" id="ARBA00023136"/>
    </source>
</evidence>
<reference evidence="8 9" key="1">
    <citation type="submission" date="2016-03" db="EMBL/GenBank/DDBJ databases">
        <title>Fine-scale spatial genetic structure of a fungal parasite of coffee scale insects.</title>
        <authorList>
            <person name="Jackson D."/>
            <person name="Zemenick K.A."/>
            <person name="Malloure B."/>
            <person name="Quandt C.A."/>
            <person name="James T.Y."/>
        </authorList>
    </citation>
    <scope>NUCLEOTIDE SEQUENCE [LARGE SCALE GENOMIC DNA]</scope>
    <source>
        <strain evidence="8 9">UM487</strain>
    </source>
</reference>
<keyword evidence="2 6" id="KW-0812">Transmembrane</keyword>
<sequence>MSLPSCAISCVTAICSQAGIICLCASDGLERTADTCISAWTRGRLISHQPGAAFRNITETNCQTPVRDESTRFIVMVILVVLAAGAMVVGRIGYKQFFSVTGRLDSTDWSIMAATLVCLPSIAVNVSMSKHGLGKDIWGVSPHDLKLFGLYFYGIQILYPLLMALVKISRTLFYLTLFPGRTIRALLWGTVASMSPSQPRRSKYDLQELKLAYAHCMNINASGWAYAAITLASDVWLIGIPLSQIRKLRLHWKKKVGATLMFLTGAGITIVSILRLQSIRFYANTTNPTWD</sequence>
<dbReference type="Pfam" id="PF20684">
    <property type="entry name" value="Fung_rhodopsin"/>
    <property type="match status" value="1"/>
</dbReference>
<dbReference type="PANTHER" id="PTHR33048:SF143">
    <property type="entry name" value="EXTRACELLULAR MEMBRANE PROTEIN CFEM DOMAIN-CONTAINING PROTEIN-RELATED"/>
    <property type="match status" value="1"/>
</dbReference>
<feature type="transmembrane region" description="Helical" evidence="6">
    <location>
        <begin position="106"/>
        <end position="128"/>
    </location>
</feature>
<feature type="transmembrane region" description="Helical" evidence="6">
    <location>
        <begin position="256"/>
        <end position="274"/>
    </location>
</feature>
<keyword evidence="4 6" id="KW-0472">Membrane</keyword>
<dbReference type="InterPro" id="IPR049326">
    <property type="entry name" value="Rhodopsin_dom_fungi"/>
</dbReference>
<keyword evidence="9" id="KW-1185">Reference proteome</keyword>
<accession>A0A179I5S2</accession>
<dbReference type="PANTHER" id="PTHR33048">
    <property type="entry name" value="PTH11-LIKE INTEGRAL MEMBRANE PROTEIN (AFU_ORTHOLOGUE AFUA_5G11245)"/>
    <property type="match status" value="1"/>
</dbReference>
<protein>
    <recommendedName>
        <fullName evidence="7">Rhodopsin domain-containing protein</fullName>
    </recommendedName>
</protein>
<comment type="subcellular location">
    <subcellularLocation>
        <location evidence="1">Membrane</location>
        <topology evidence="1">Multi-pass membrane protein</topology>
    </subcellularLocation>
</comment>
<name>A0A179I5S2_CORDF</name>
<organism evidence="8 9">
    <name type="scientific">Cordyceps confragosa</name>
    <name type="common">Lecanicillium lecanii</name>
    <dbReference type="NCBI Taxonomy" id="2714763"/>
    <lineage>
        <taxon>Eukaryota</taxon>
        <taxon>Fungi</taxon>
        <taxon>Dikarya</taxon>
        <taxon>Ascomycota</taxon>
        <taxon>Pezizomycotina</taxon>
        <taxon>Sordariomycetes</taxon>
        <taxon>Hypocreomycetidae</taxon>
        <taxon>Hypocreales</taxon>
        <taxon>Cordycipitaceae</taxon>
        <taxon>Akanthomyces</taxon>
    </lineage>
</organism>
<evidence type="ECO:0000313" key="8">
    <source>
        <dbReference type="EMBL" id="OAQ98035.1"/>
    </source>
</evidence>
<evidence type="ECO:0000256" key="3">
    <source>
        <dbReference type="ARBA" id="ARBA00022989"/>
    </source>
</evidence>
<gene>
    <name evidence="8" type="ORF">LLEC1_01438</name>
</gene>
<feature type="transmembrane region" description="Helical" evidence="6">
    <location>
        <begin position="148"/>
        <end position="165"/>
    </location>
</feature>
<evidence type="ECO:0000256" key="2">
    <source>
        <dbReference type="ARBA" id="ARBA00022692"/>
    </source>
</evidence>
<feature type="domain" description="Rhodopsin" evidence="7">
    <location>
        <begin position="100"/>
        <end position="291"/>
    </location>
</feature>
<feature type="transmembrane region" description="Helical" evidence="6">
    <location>
        <begin position="73"/>
        <end position="94"/>
    </location>
</feature>
<dbReference type="AlphaFoldDB" id="A0A179I5S2"/>
<dbReference type="GO" id="GO:0016020">
    <property type="term" value="C:membrane"/>
    <property type="evidence" value="ECO:0007669"/>
    <property type="project" value="UniProtKB-SubCell"/>
</dbReference>
<dbReference type="EMBL" id="LUKN01003098">
    <property type="protein sequence ID" value="OAQ98035.1"/>
    <property type="molecule type" value="Genomic_DNA"/>
</dbReference>
<evidence type="ECO:0000256" key="6">
    <source>
        <dbReference type="SAM" id="Phobius"/>
    </source>
</evidence>
<evidence type="ECO:0000259" key="7">
    <source>
        <dbReference type="Pfam" id="PF20684"/>
    </source>
</evidence>
<feature type="transmembrane region" description="Helical" evidence="6">
    <location>
        <begin position="224"/>
        <end position="244"/>
    </location>
</feature>